<feature type="compositionally biased region" description="Polar residues" evidence="5">
    <location>
        <begin position="288"/>
        <end position="297"/>
    </location>
</feature>
<dbReference type="AlphaFoldDB" id="A0A834YWZ8"/>
<dbReference type="InterPro" id="IPR003441">
    <property type="entry name" value="NAC-dom"/>
</dbReference>
<feature type="domain" description="NAC" evidence="6">
    <location>
        <begin position="1"/>
        <end position="138"/>
    </location>
</feature>
<dbReference type="PANTHER" id="PTHR31719">
    <property type="entry name" value="NAC TRANSCRIPTION FACTOR 56"/>
    <property type="match status" value="1"/>
</dbReference>
<sequence>MASTIPCPDEIQSMEAAYQNESFLESLPREEYKACGEREGYFFTHRKFRNGNRTNRTAGDGFWKATVADRPVHNGVTLVGYKKALVFYRGKPPGIKTDWLMQEYRVVEEDDPPPAAATINGANHMRLDDFVLCRIYNHKADKGSMGPQKNEVTGPSSPPQPPPPPPATATARLSDEDSTEASHEQADHLPEQSLQRPDEEFSNGITYNMSSRASYILQNLISCLYPSMHFVDYLQSKGYSVSFLESDNLSIEDLFQDCEPVDLPSSPVVVLAQQSSLPMMDASSSSMQISMDNQPSTSKPPPFSLSCEDFLLDCDPVDLQPSPLAQQQPPPPPLAQQSSLPPLQKHRRLTE</sequence>
<keyword evidence="4" id="KW-0539">Nucleus</keyword>
<dbReference type="SUPFAM" id="SSF101941">
    <property type="entry name" value="NAC domain"/>
    <property type="match status" value="1"/>
</dbReference>
<dbReference type="PANTHER" id="PTHR31719:SF94">
    <property type="entry name" value="PROTEIN ATAF2"/>
    <property type="match status" value="1"/>
</dbReference>
<protein>
    <recommendedName>
        <fullName evidence="6">NAC domain-containing protein</fullName>
    </recommendedName>
</protein>
<feature type="region of interest" description="Disordered" evidence="5">
    <location>
        <begin position="281"/>
        <end position="302"/>
    </location>
</feature>
<organism evidence="7 8">
    <name type="scientific">Tetracentron sinense</name>
    <name type="common">Spur-leaf</name>
    <dbReference type="NCBI Taxonomy" id="13715"/>
    <lineage>
        <taxon>Eukaryota</taxon>
        <taxon>Viridiplantae</taxon>
        <taxon>Streptophyta</taxon>
        <taxon>Embryophyta</taxon>
        <taxon>Tracheophyta</taxon>
        <taxon>Spermatophyta</taxon>
        <taxon>Magnoliopsida</taxon>
        <taxon>Trochodendrales</taxon>
        <taxon>Trochodendraceae</taxon>
        <taxon>Tetracentron</taxon>
    </lineage>
</organism>
<evidence type="ECO:0000256" key="5">
    <source>
        <dbReference type="SAM" id="MobiDB-lite"/>
    </source>
</evidence>
<reference evidence="7 8" key="1">
    <citation type="submission" date="2020-04" db="EMBL/GenBank/DDBJ databases">
        <title>Plant Genome Project.</title>
        <authorList>
            <person name="Zhang R.-G."/>
        </authorList>
    </citation>
    <scope>NUCLEOTIDE SEQUENCE [LARGE SCALE GENOMIC DNA]</scope>
    <source>
        <strain evidence="7">YNK0</strain>
        <tissue evidence="7">Leaf</tissue>
    </source>
</reference>
<feature type="compositionally biased region" description="Basic and acidic residues" evidence="5">
    <location>
        <begin position="180"/>
        <end position="190"/>
    </location>
</feature>
<evidence type="ECO:0000256" key="2">
    <source>
        <dbReference type="ARBA" id="ARBA00023125"/>
    </source>
</evidence>
<dbReference type="Proteomes" id="UP000655225">
    <property type="component" value="Unassembled WGS sequence"/>
</dbReference>
<keyword evidence="8" id="KW-1185">Reference proteome</keyword>
<feature type="region of interest" description="Disordered" evidence="5">
    <location>
        <begin position="141"/>
        <end position="202"/>
    </location>
</feature>
<proteinExistence type="predicted"/>
<accession>A0A834YWZ8</accession>
<dbReference type="PROSITE" id="PS51005">
    <property type="entry name" value="NAC"/>
    <property type="match status" value="1"/>
</dbReference>
<feature type="region of interest" description="Disordered" evidence="5">
    <location>
        <begin position="314"/>
        <end position="351"/>
    </location>
</feature>
<evidence type="ECO:0000313" key="7">
    <source>
        <dbReference type="EMBL" id="KAF8395817.1"/>
    </source>
</evidence>
<evidence type="ECO:0000259" key="6">
    <source>
        <dbReference type="PROSITE" id="PS51005"/>
    </source>
</evidence>
<dbReference type="Pfam" id="PF02365">
    <property type="entry name" value="NAM"/>
    <property type="match status" value="1"/>
</dbReference>
<dbReference type="GO" id="GO:0006355">
    <property type="term" value="P:regulation of DNA-templated transcription"/>
    <property type="evidence" value="ECO:0007669"/>
    <property type="project" value="InterPro"/>
</dbReference>
<comment type="caution">
    <text evidence="7">The sequence shown here is derived from an EMBL/GenBank/DDBJ whole genome shotgun (WGS) entry which is preliminary data.</text>
</comment>
<dbReference type="GO" id="GO:0003677">
    <property type="term" value="F:DNA binding"/>
    <property type="evidence" value="ECO:0007669"/>
    <property type="project" value="UniProtKB-KW"/>
</dbReference>
<keyword evidence="2" id="KW-0238">DNA-binding</keyword>
<dbReference type="InterPro" id="IPR036093">
    <property type="entry name" value="NAC_dom_sf"/>
</dbReference>
<evidence type="ECO:0000313" key="8">
    <source>
        <dbReference type="Proteomes" id="UP000655225"/>
    </source>
</evidence>
<feature type="compositionally biased region" description="Pro residues" evidence="5">
    <location>
        <begin position="156"/>
        <end position="167"/>
    </location>
</feature>
<keyword evidence="1" id="KW-0805">Transcription regulation</keyword>
<keyword evidence="3" id="KW-0804">Transcription</keyword>
<dbReference type="Gene3D" id="2.170.150.80">
    <property type="entry name" value="NAC domain"/>
    <property type="match status" value="1"/>
</dbReference>
<dbReference type="EMBL" id="JABCRI010000013">
    <property type="protein sequence ID" value="KAF8395817.1"/>
    <property type="molecule type" value="Genomic_DNA"/>
</dbReference>
<evidence type="ECO:0000256" key="3">
    <source>
        <dbReference type="ARBA" id="ARBA00023163"/>
    </source>
</evidence>
<name>A0A834YWZ8_TETSI</name>
<gene>
    <name evidence="7" type="ORF">HHK36_019771</name>
</gene>
<evidence type="ECO:0000256" key="1">
    <source>
        <dbReference type="ARBA" id="ARBA00023015"/>
    </source>
</evidence>
<evidence type="ECO:0000256" key="4">
    <source>
        <dbReference type="ARBA" id="ARBA00023242"/>
    </source>
</evidence>